<feature type="non-terminal residue" evidence="1">
    <location>
        <position position="1"/>
    </location>
</feature>
<proteinExistence type="predicted"/>
<dbReference type="AlphaFoldDB" id="A0A3B1BVP6"/>
<accession>A0A3B1BVP6</accession>
<organism evidence="1">
    <name type="scientific">hydrothermal vent metagenome</name>
    <dbReference type="NCBI Taxonomy" id="652676"/>
    <lineage>
        <taxon>unclassified sequences</taxon>
        <taxon>metagenomes</taxon>
        <taxon>ecological metagenomes</taxon>
    </lineage>
</organism>
<evidence type="ECO:0000313" key="1">
    <source>
        <dbReference type="EMBL" id="VAX08747.1"/>
    </source>
</evidence>
<sequence length="80" mass="8053">NHGTNGIGPAIASNNNGATIAYVDQLDVSNGTLVLTTTGSDGSSNMVVTMMPILHTGAIEWELSGTGCDTAGRSIKCTGN</sequence>
<dbReference type="EMBL" id="UOFX01000041">
    <property type="protein sequence ID" value="VAX08747.1"/>
    <property type="molecule type" value="Genomic_DNA"/>
</dbReference>
<name>A0A3B1BVP6_9ZZZZ</name>
<gene>
    <name evidence="1" type="ORF">MNBD_GAMMA26-1035</name>
</gene>
<protein>
    <submittedName>
        <fullName evidence="1">Uncharacterized protein</fullName>
    </submittedName>
</protein>
<reference evidence="1" key="1">
    <citation type="submission" date="2018-06" db="EMBL/GenBank/DDBJ databases">
        <authorList>
            <person name="Zhirakovskaya E."/>
        </authorList>
    </citation>
    <scope>NUCLEOTIDE SEQUENCE</scope>
</reference>